<keyword evidence="2" id="KW-1185">Reference proteome</keyword>
<dbReference type="EMBL" id="BPLQ01014226">
    <property type="protein sequence ID" value="GIY78331.1"/>
    <property type="molecule type" value="Genomic_DNA"/>
</dbReference>
<evidence type="ECO:0000313" key="2">
    <source>
        <dbReference type="Proteomes" id="UP001054837"/>
    </source>
</evidence>
<reference evidence="1 2" key="1">
    <citation type="submission" date="2021-06" db="EMBL/GenBank/DDBJ databases">
        <title>Caerostris darwini draft genome.</title>
        <authorList>
            <person name="Kono N."/>
            <person name="Arakawa K."/>
        </authorList>
    </citation>
    <scope>NUCLEOTIDE SEQUENCE [LARGE SCALE GENOMIC DNA]</scope>
</reference>
<dbReference type="Proteomes" id="UP001054837">
    <property type="component" value="Unassembled WGS sequence"/>
</dbReference>
<sequence length="100" mass="11545">MRICAARRIRLSLVIGSSPSNNRYFLSFFRFFTQLGGFCLECNSGLVQPLSVFSKDNEGDVRTVGFNEFNIVENNFQQAFVIDGWMSWIKDEKCLENENM</sequence>
<proteinExistence type="predicted"/>
<gene>
    <name evidence="1" type="ORF">CDAR_2471</name>
</gene>
<organism evidence="1 2">
    <name type="scientific">Caerostris darwini</name>
    <dbReference type="NCBI Taxonomy" id="1538125"/>
    <lineage>
        <taxon>Eukaryota</taxon>
        <taxon>Metazoa</taxon>
        <taxon>Ecdysozoa</taxon>
        <taxon>Arthropoda</taxon>
        <taxon>Chelicerata</taxon>
        <taxon>Arachnida</taxon>
        <taxon>Araneae</taxon>
        <taxon>Araneomorphae</taxon>
        <taxon>Entelegynae</taxon>
        <taxon>Araneoidea</taxon>
        <taxon>Araneidae</taxon>
        <taxon>Caerostris</taxon>
    </lineage>
</organism>
<dbReference type="AlphaFoldDB" id="A0AAV4W8S0"/>
<accession>A0AAV4W8S0</accession>
<name>A0AAV4W8S0_9ARAC</name>
<evidence type="ECO:0000313" key="1">
    <source>
        <dbReference type="EMBL" id="GIY78331.1"/>
    </source>
</evidence>
<comment type="caution">
    <text evidence="1">The sequence shown here is derived from an EMBL/GenBank/DDBJ whole genome shotgun (WGS) entry which is preliminary data.</text>
</comment>
<protein>
    <submittedName>
        <fullName evidence="1">Uncharacterized protein</fullName>
    </submittedName>
</protein>